<sequence length="798" mass="85331">MKPAGSRAPPDELFLSGDEGDDQDDDGAAPEEHDKLEQLAAELDSLDKQIRNLKKLQAEIHTERDTLLATIASRKSSAAPTRRPGAAPVAKVAASAVDYTLSDAYSWSREAKELAKDVWGVTAWRMAQEGAINATMDGRDVVTVMPTGGGKSLIYQVPALLSPGLTVVITPLISLMSDQVHNLLERDIAAAAIHASASQDEIKRVMKRMLGAAAAPKGKGKKKAALDDEDDDAEPLKLVYVTPERVEKSKTFVNTLQKAYDAGLLSRFVIDEAHCLSSMGHDYRPGYLSLQRLRVLFPRIPILAVTATAPKNVVADMLKILGLSPRTSPGNAALPKTTVLFSAPLYRPNLRYSVVAKPASVQVALEAIVDWILEHHAGGESGIIYSLSRADAENITKGINSSARAKGKLRAAVYHAYIDDAEKQRVHDQWRSGRIQVVVATNASFGLGIDKADVRYVVHHALPKSLANMYQESGRAGRDGRPADCITFFRAADASRLSTLTYDTFSSGGKEKLYEVIEYAEDKKTCRKVLFARYFASTYDAGTAFDADDEDGDAPCGQCDNCLRDPATVSTVDVSLSAYRALRIISAATAQRGTLTLPQAADLVRGNGGGTFSTQEAKSKGKGKVDVKAEAGGKVELSKDETEQMLLMLLVEGRLQEEFHATAYSVNAYVRPSSRAIRLTRLDPSSVSSAADLPVSLSIDVLVAGSGSGGGAKKRKAPAATAATGGASGAKKRKKIAPPVETDDEAEDEDEDGPGDEWDAGAGRFGGAVDDEELEAFEHARALEPSSDGAMDDDGWAS</sequence>
<dbReference type="GO" id="GO:0000724">
    <property type="term" value="P:double-strand break repair via homologous recombination"/>
    <property type="evidence" value="ECO:0007669"/>
    <property type="project" value="TreeGrafter"/>
</dbReference>
<evidence type="ECO:0000256" key="6">
    <source>
        <dbReference type="ARBA" id="ARBA00022840"/>
    </source>
</evidence>
<evidence type="ECO:0000259" key="14">
    <source>
        <dbReference type="PROSITE" id="PS51194"/>
    </source>
</evidence>
<comment type="similarity">
    <text evidence="1 11">Belongs to the helicase family. RecQ subfamily.</text>
</comment>
<evidence type="ECO:0000256" key="2">
    <source>
        <dbReference type="ARBA" id="ARBA00022723"/>
    </source>
</evidence>
<dbReference type="Proteomes" id="UP000053890">
    <property type="component" value="Unassembled WGS sequence"/>
</dbReference>
<feature type="compositionally biased region" description="Acidic residues" evidence="12">
    <location>
        <begin position="18"/>
        <end position="29"/>
    </location>
</feature>
<dbReference type="Pfam" id="PF00270">
    <property type="entry name" value="DEAD"/>
    <property type="match status" value="1"/>
</dbReference>
<keyword evidence="2" id="KW-0479">Metal-binding</keyword>
<dbReference type="Pfam" id="PF00271">
    <property type="entry name" value="Helicase_C"/>
    <property type="match status" value="1"/>
</dbReference>
<dbReference type="STRING" id="578459.A0A194S8Z0"/>
<dbReference type="GO" id="GO:0016887">
    <property type="term" value="F:ATP hydrolysis activity"/>
    <property type="evidence" value="ECO:0007669"/>
    <property type="project" value="RHEA"/>
</dbReference>
<dbReference type="GO" id="GO:0009378">
    <property type="term" value="F:four-way junction helicase activity"/>
    <property type="evidence" value="ECO:0007669"/>
    <property type="project" value="TreeGrafter"/>
</dbReference>
<keyword evidence="7" id="KW-0238">DNA-binding</keyword>
<dbReference type="InterPro" id="IPR036388">
    <property type="entry name" value="WH-like_DNA-bd_sf"/>
</dbReference>
<dbReference type="InterPro" id="IPR002464">
    <property type="entry name" value="DNA/RNA_helicase_DEAH_CS"/>
</dbReference>
<feature type="non-terminal residue" evidence="15">
    <location>
        <position position="798"/>
    </location>
</feature>
<comment type="catalytic activity">
    <reaction evidence="10 11">
        <text>Couples ATP hydrolysis with the unwinding of duplex DNA by translocating in the 3'-5' direction.</text>
        <dbReference type="EC" id="5.6.2.4"/>
    </reaction>
</comment>
<dbReference type="NCBIfam" id="TIGR00614">
    <property type="entry name" value="recQ_fam"/>
    <property type="match status" value="1"/>
</dbReference>
<dbReference type="InterPro" id="IPR027417">
    <property type="entry name" value="P-loop_NTPase"/>
</dbReference>
<evidence type="ECO:0000256" key="11">
    <source>
        <dbReference type="RuleBase" id="RU364117"/>
    </source>
</evidence>
<gene>
    <name evidence="15" type="ORF">RHOBADRAFT_34512</name>
</gene>
<dbReference type="SMART" id="SM00490">
    <property type="entry name" value="HELICc"/>
    <property type="match status" value="1"/>
</dbReference>
<dbReference type="EMBL" id="KQ474075">
    <property type="protein sequence ID" value="KPV77044.1"/>
    <property type="molecule type" value="Genomic_DNA"/>
</dbReference>
<dbReference type="GO" id="GO:0005737">
    <property type="term" value="C:cytoplasm"/>
    <property type="evidence" value="ECO:0007669"/>
    <property type="project" value="TreeGrafter"/>
</dbReference>
<dbReference type="GO" id="GO:0005524">
    <property type="term" value="F:ATP binding"/>
    <property type="evidence" value="ECO:0007669"/>
    <property type="project" value="UniProtKB-KW"/>
</dbReference>
<keyword evidence="5 11" id="KW-0347">Helicase</keyword>
<comment type="subcellular location">
    <subcellularLocation>
        <location evidence="11">Nucleus</location>
    </subcellularLocation>
</comment>
<evidence type="ECO:0000256" key="3">
    <source>
        <dbReference type="ARBA" id="ARBA00022741"/>
    </source>
</evidence>
<accession>A0A194S8Z0</accession>
<dbReference type="EC" id="5.6.2.4" evidence="11"/>
<protein>
    <recommendedName>
        <fullName evidence="11">ATP-dependent DNA helicase</fullName>
        <ecNumber evidence="11">5.6.2.4</ecNumber>
    </recommendedName>
</protein>
<feature type="domain" description="Helicase C-terminal" evidence="14">
    <location>
        <begin position="364"/>
        <end position="525"/>
    </location>
</feature>
<evidence type="ECO:0000256" key="12">
    <source>
        <dbReference type="SAM" id="MobiDB-lite"/>
    </source>
</evidence>
<dbReference type="AlphaFoldDB" id="A0A194S8Z0"/>
<reference evidence="15 16" key="1">
    <citation type="journal article" date="2015" name="Front. Microbiol.">
        <title>Genome sequence of the plant growth promoting endophytic yeast Rhodotorula graminis WP1.</title>
        <authorList>
            <person name="Firrincieli A."/>
            <person name="Otillar R."/>
            <person name="Salamov A."/>
            <person name="Schmutz J."/>
            <person name="Khan Z."/>
            <person name="Redman R.S."/>
            <person name="Fleck N.D."/>
            <person name="Lindquist E."/>
            <person name="Grigoriev I.V."/>
            <person name="Doty S.L."/>
        </authorList>
    </citation>
    <scope>NUCLEOTIDE SEQUENCE [LARGE SCALE GENOMIC DNA]</scope>
    <source>
        <strain evidence="15 16">WP1</strain>
    </source>
</reference>
<dbReference type="InterPro" id="IPR004589">
    <property type="entry name" value="DNA_helicase_ATP-dep_RecQ"/>
</dbReference>
<evidence type="ECO:0000256" key="8">
    <source>
        <dbReference type="ARBA" id="ARBA00023235"/>
    </source>
</evidence>
<feature type="region of interest" description="Disordered" evidence="12">
    <location>
        <begin position="1"/>
        <end position="32"/>
    </location>
</feature>
<dbReference type="GO" id="GO:0005634">
    <property type="term" value="C:nucleus"/>
    <property type="evidence" value="ECO:0007669"/>
    <property type="project" value="UniProtKB-SubCell"/>
</dbReference>
<feature type="region of interest" description="Disordered" evidence="12">
    <location>
        <begin position="707"/>
        <end position="798"/>
    </location>
</feature>
<feature type="compositionally biased region" description="Acidic residues" evidence="12">
    <location>
        <begin position="741"/>
        <end position="759"/>
    </location>
</feature>
<dbReference type="GO" id="GO:0005694">
    <property type="term" value="C:chromosome"/>
    <property type="evidence" value="ECO:0007669"/>
    <property type="project" value="TreeGrafter"/>
</dbReference>
<organism evidence="15 16">
    <name type="scientific">Rhodotorula graminis (strain WP1)</name>
    <dbReference type="NCBI Taxonomy" id="578459"/>
    <lineage>
        <taxon>Eukaryota</taxon>
        <taxon>Fungi</taxon>
        <taxon>Dikarya</taxon>
        <taxon>Basidiomycota</taxon>
        <taxon>Pucciniomycotina</taxon>
        <taxon>Microbotryomycetes</taxon>
        <taxon>Sporidiobolales</taxon>
        <taxon>Sporidiobolaceae</taxon>
        <taxon>Rhodotorula</taxon>
    </lineage>
</organism>
<keyword evidence="6 11" id="KW-0067">ATP-binding</keyword>
<dbReference type="PROSITE" id="PS51192">
    <property type="entry name" value="HELICASE_ATP_BIND_1"/>
    <property type="match status" value="1"/>
</dbReference>
<keyword evidence="3 11" id="KW-0547">Nucleotide-binding</keyword>
<dbReference type="SUPFAM" id="SSF52540">
    <property type="entry name" value="P-loop containing nucleoside triphosphate hydrolases"/>
    <property type="match status" value="1"/>
</dbReference>
<evidence type="ECO:0000256" key="7">
    <source>
        <dbReference type="ARBA" id="ARBA00023125"/>
    </source>
</evidence>
<dbReference type="PROSITE" id="PS51194">
    <property type="entry name" value="HELICASE_CTER"/>
    <property type="match status" value="1"/>
</dbReference>
<dbReference type="PANTHER" id="PTHR13710">
    <property type="entry name" value="DNA HELICASE RECQ FAMILY MEMBER"/>
    <property type="match status" value="1"/>
</dbReference>
<dbReference type="InterPro" id="IPR011545">
    <property type="entry name" value="DEAD/DEAH_box_helicase_dom"/>
</dbReference>
<dbReference type="Gene3D" id="1.10.10.10">
    <property type="entry name" value="Winged helix-like DNA-binding domain superfamily/Winged helix DNA-binding domain"/>
    <property type="match status" value="1"/>
</dbReference>
<evidence type="ECO:0000259" key="13">
    <source>
        <dbReference type="PROSITE" id="PS51192"/>
    </source>
</evidence>
<keyword evidence="9 11" id="KW-0539">Nucleus</keyword>
<keyword evidence="8" id="KW-0413">Isomerase</keyword>
<dbReference type="GeneID" id="28973651"/>
<dbReference type="InterPro" id="IPR032284">
    <property type="entry name" value="RecQ_Zn-bd"/>
</dbReference>
<evidence type="ECO:0000256" key="5">
    <source>
        <dbReference type="ARBA" id="ARBA00022806"/>
    </source>
</evidence>
<dbReference type="Pfam" id="PF16124">
    <property type="entry name" value="RecQ_Zn_bind"/>
    <property type="match status" value="1"/>
</dbReference>
<dbReference type="RefSeq" id="XP_018273093.1">
    <property type="nucleotide sequence ID" value="XM_018413202.1"/>
</dbReference>
<dbReference type="InterPro" id="IPR014001">
    <property type="entry name" value="Helicase_ATP-bd"/>
</dbReference>
<comment type="catalytic activity">
    <reaction evidence="11">
        <text>ATP + H2O = ADP + phosphate + H(+)</text>
        <dbReference type="Rhea" id="RHEA:13065"/>
        <dbReference type="ChEBI" id="CHEBI:15377"/>
        <dbReference type="ChEBI" id="CHEBI:15378"/>
        <dbReference type="ChEBI" id="CHEBI:30616"/>
        <dbReference type="ChEBI" id="CHEBI:43474"/>
        <dbReference type="ChEBI" id="CHEBI:456216"/>
    </reaction>
</comment>
<keyword evidence="16" id="KW-1185">Reference proteome</keyword>
<dbReference type="SMART" id="SM00487">
    <property type="entry name" value="DEXDc"/>
    <property type="match status" value="1"/>
</dbReference>
<proteinExistence type="inferred from homology"/>
<dbReference type="PROSITE" id="PS00690">
    <property type="entry name" value="DEAH_ATP_HELICASE"/>
    <property type="match status" value="1"/>
</dbReference>
<dbReference type="GO" id="GO:0043138">
    <property type="term" value="F:3'-5' DNA helicase activity"/>
    <property type="evidence" value="ECO:0007669"/>
    <property type="project" value="UniProtKB-EC"/>
</dbReference>
<evidence type="ECO:0000256" key="10">
    <source>
        <dbReference type="ARBA" id="ARBA00034617"/>
    </source>
</evidence>
<dbReference type="GO" id="GO:0003677">
    <property type="term" value="F:DNA binding"/>
    <property type="evidence" value="ECO:0007669"/>
    <property type="project" value="UniProtKB-KW"/>
</dbReference>
<dbReference type="GO" id="GO:0046872">
    <property type="term" value="F:metal ion binding"/>
    <property type="evidence" value="ECO:0007669"/>
    <property type="project" value="UniProtKB-KW"/>
</dbReference>
<evidence type="ECO:0000256" key="4">
    <source>
        <dbReference type="ARBA" id="ARBA00022801"/>
    </source>
</evidence>
<dbReference type="OrthoDB" id="10261556at2759"/>
<dbReference type="OMA" id="FKLSTMV"/>
<feature type="domain" description="Helicase ATP-binding" evidence="13">
    <location>
        <begin position="132"/>
        <end position="327"/>
    </location>
</feature>
<dbReference type="InterPro" id="IPR001650">
    <property type="entry name" value="Helicase_C-like"/>
</dbReference>
<evidence type="ECO:0000313" key="15">
    <source>
        <dbReference type="EMBL" id="KPV77044.1"/>
    </source>
</evidence>
<keyword evidence="4 11" id="KW-0378">Hydrolase</keyword>
<evidence type="ECO:0000256" key="1">
    <source>
        <dbReference type="ARBA" id="ARBA00005446"/>
    </source>
</evidence>
<evidence type="ECO:0000313" key="16">
    <source>
        <dbReference type="Proteomes" id="UP000053890"/>
    </source>
</evidence>
<name>A0A194S8Z0_RHOGW</name>
<dbReference type="PANTHER" id="PTHR13710:SF105">
    <property type="entry name" value="ATP-DEPENDENT DNA HELICASE Q1"/>
    <property type="match status" value="1"/>
</dbReference>
<evidence type="ECO:0000256" key="9">
    <source>
        <dbReference type="ARBA" id="ARBA00023242"/>
    </source>
</evidence>
<dbReference type="Gene3D" id="3.40.50.300">
    <property type="entry name" value="P-loop containing nucleotide triphosphate hydrolases"/>
    <property type="match status" value="2"/>
</dbReference>